<name>A0ABX5L843_9MICO</name>
<reference evidence="1 2" key="1">
    <citation type="submission" date="2018-03" db="EMBL/GenBank/DDBJ databases">
        <title>Genomic Encyclopedia of Type Strains, Phase III (KMG-III): the genomes of soil and plant-associated and newly described type strains.</title>
        <authorList>
            <person name="Whitman W."/>
        </authorList>
    </citation>
    <scope>NUCLEOTIDE SEQUENCE [LARGE SCALE GENOMIC DNA]</scope>
    <source>
        <strain evidence="1 2">VKM Ac-1602</strain>
    </source>
</reference>
<accession>A0ABX5L843</accession>
<keyword evidence="2" id="KW-1185">Reference proteome</keyword>
<dbReference type="EMBL" id="QGDV01000024">
    <property type="protein sequence ID" value="PWJ60828.1"/>
    <property type="molecule type" value="Genomic_DNA"/>
</dbReference>
<dbReference type="Proteomes" id="UP000245674">
    <property type="component" value="Unassembled WGS sequence"/>
</dbReference>
<comment type="caution">
    <text evidence="1">The sequence shown here is derived from an EMBL/GenBank/DDBJ whole genome shotgun (WGS) entry which is preliminary data.</text>
</comment>
<evidence type="ECO:0000313" key="1">
    <source>
        <dbReference type="EMBL" id="PWJ60828.1"/>
    </source>
</evidence>
<gene>
    <name evidence="1" type="ORF">B0H03_12427</name>
</gene>
<sequence length="361" mass="39291">MFVAQIQIALLRHPRERVPVRPAAGYWVRRWEGPGHRNETTMTSIVRRAFLMDPGENLLLSDSAVVAAGRFDEFVQETGLNPDHVLGDPLCAMPIPVRGLNADGTLERLTGMNPSLLWHPLAWLPIESALRFQIRVEGSDELELESDHDWALRIALELTTSGLYDIEDGTWLDVLALHGIDAENPVDAARVEAWLAGAVDEDLDGIDLTDFIAAGHDDPEWSYRAAAGLAELAIPAQWSILAKSLTESLDGEGQGITDPPERQRLLTAIAELGILLLGDVPSENADSPQAPVDELIAVHDRLTAEGTVVTAADLATVERDLVRTLNGVAELFKGFVEALKAINTGTLALEPSRSQEHDTPN</sequence>
<proteinExistence type="predicted"/>
<organism evidence="1 2">
    <name type="scientific">Rathayibacter iranicus NCPPB 2253 = VKM Ac-1602</name>
    <dbReference type="NCBI Taxonomy" id="1328868"/>
    <lineage>
        <taxon>Bacteria</taxon>
        <taxon>Bacillati</taxon>
        <taxon>Actinomycetota</taxon>
        <taxon>Actinomycetes</taxon>
        <taxon>Micrococcales</taxon>
        <taxon>Microbacteriaceae</taxon>
        <taxon>Rathayibacter</taxon>
    </lineage>
</organism>
<protein>
    <submittedName>
        <fullName evidence="1">Uncharacterized protein</fullName>
    </submittedName>
</protein>
<evidence type="ECO:0000313" key="2">
    <source>
        <dbReference type="Proteomes" id="UP000245674"/>
    </source>
</evidence>